<dbReference type="RefSeq" id="WP_283371893.1">
    <property type="nucleotide sequence ID" value="NZ_JASHID010000026.1"/>
</dbReference>
<evidence type="ECO:0000256" key="7">
    <source>
        <dbReference type="SAM" id="Coils"/>
    </source>
</evidence>
<dbReference type="PROSITE" id="PS50109">
    <property type="entry name" value="HIS_KIN"/>
    <property type="match status" value="1"/>
</dbReference>
<organism evidence="10 11">
    <name type="scientific">Flectobacillus longus</name>
    <dbReference type="NCBI Taxonomy" id="2984207"/>
    <lineage>
        <taxon>Bacteria</taxon>
        <taxon>Pseudomonadati</taxon>
        <taxon>Bacteroidota</taxon>
        <taxon>Cytophagia</taxon>
        <taxon>Cytophagales</taxon>
        <taxon>Flectobacillaceae</taxon>
        <taxon>Flectobacillus</taxon>
    </lineage>
</organism>
<dbReference type="Gene3D" id="1.25.40.10">
    <property type="entry name" value="Tetratricopeptide repeat domain"/>
    <property type="match status" value="2"/>
</dbReference>
<name>A0ABT6YUF2_9BACT</name>
<comment type="caution">
    <text evidence="10">The sequence shown here is derived from an EMBL/GenBank/DDBJ whole genome shotgun (WGS) entry which is preliminary data.</text>
</comment>
<dbReference type="InterPro" id="IPR036890">
    <property type="entry name" value="HATPase_C_sf"/>
</dbReference>
<dbReference type="SMART" id="SM00028">
    <property type="entry name" value="TPR"/>
    <property type="match status" value="4"/>
</dbReference>
<dbReference type="InterPro" id="IPR003661">
    <property type="entry name" value="HisK_dim/P_dom"/>
</dbReference>
<evidence type="ECO:0000256" key="5">
    <source>
        <dbReference type="ARBA" id="ARBA00022777"/>
    </source>
</evidence>
<dbReference type="Gene3D" id="1.10.287.130">
    <property type="match status" value="1"/>
</dbReference>
<keyword evidence="7" id="KW-0175">Coiled coil</keyword>
<dbReference type="InterPro" id="IPR036097">
    <property type="entry name" value="HisK_dim/P_sf"/>
</dbReference>
<evidence type="ECO:0000256" key="3">
    <source>
        <dbReference type="ARBA" id="ARBA00022553"/>
    </source>
</evidence>
<reference evidence="10 11" key="1">
    <citation type="submission" date="2023-05" db="EMBL/GenBank/DDBJ databases">
        <title>Novel species of genus Flectobacillus isolated from stream in China.</title>
        <authorList>
            <person name="Lu H."/>
        </authorList>
    </citation>
    <scope>NUCLEOTIDE SEQUENCE [LARGE SCALE GENOMIC DNA]</scope>
    <source>
        <strain evidence="10 11">DC10W</strain>
    </source>
</reference>
<dbReference type="CDD" id="cd00075">
    <property type="entry name" value="HATPase"/>
    <property type="match status" value="1"/>
</dbReference>
<dbReference type="Proteomes" id="UP001236569">
    <property type="component" value="Unassembled WGS sequence"/>
</dbReference>
<dbReference type="SUPFAM" id="SSF55874">
    <property type="entry name" value="ATPase domain of HSP90 chaperone/DNA topoisomerase II/histidine kinase"/>
    <property type="match status" value="1"/>
</dbReference>
<dbReference type="PRINTS" id="PR00344">
    <property type="entry name" value="BCTRLSENSOR"/>
</dbReference>
<feature type="domain" description="Histidine kinase" evidence="9">
    <location>
        <begin position="425"/>
        <end position="642"/>
    </location>
</feature>
<proteinExistence type="predicted"/>
<dbReference type="Pfam" id="PF02518">
    <property type="entry name" value="HATPase_c"/>
    <property type="match status" value="1"/>
</dbReference>
<dbReference type="SMART" id="SM00388">
    <property type="entry name" value="HisKA"/>
    <property type="match status" value="1"/>
</dbReference>
<dbReference type="InterPro" id="IPR005467">
    <property type="entry name" value="His_kinase_dom"/>
</dbReference>
<evidence type="ECO:0000256" key="6">
    <source>
        <dbReference type="ARBA" id="ARBA00023012"/>
    </source>
</evidence>
<dbReference type="EC" id="2.7.13.3" evidence="2"/>
<dbReference type="PANTHER" id="PTHR43711:SF31">
    <property type="entry name" value="HISTIDINE KINASE"/>
    <property type="match status" value="1"/>
</dbReference>
<dbReference type="InterPro" id="IPR004358">
    <property type="entry name" value="Sig_transdc_His_kin-like_C"/>
</dbReference>
<keyword evidence="8" id="KW-1133">Transmembrane helix</keyword>
<keyword evidence="6" id="KW-0902">Two-component regulatory system</keyword>
<evidence type="ECO:0000259" key="9">
    <source>
        <dbReference type="PROSITE" id="PS50109"/>
    </source>
</evidence>
<dbReference type="SUPFAM" id="SSF47384">
    <property type="entry name" value="Homodimeric domain of signal transducing histidine kinase"/>
    <property type="match status" value="1"/>
</dbReference>
<feature type="coiled-coil region" evidence="7">
    <location>
        <begin position="320"/>
        <end position="352"/>
    </location>
</feature>
<accession>A0ABT6YUF2</accession>
<dbReference type="PANTHER" id="PTHR43711">
    <property type="entry name" value="TWO-COMPONENT HISTIDINE KINASE"/>
    <property type="match status" value="1"/>
</dbReference>
<dbReference type="CDD" id="cd00082">
    <property type="entry name" value="HisKA"/>
    <property type="match status" value="1"/>
</dbReference>
<keyword evidence="5" id="KW-0418">Kinase</keyword>
<evidence type="ECO:0000313" key="10">
    <source>
        <dbReference type="EMBL" id="MDI9867215.1"/>
    </source>
</evidence>
<feature type="coiled-coil region" evidence="7">
    <location>
        <begin position="381"/>
        <end position="411"/>
    </location>
</feature>
<dbReference type="InterPro" id="IPR011990">
    <property type="entry name" value="TPR-like_helical_dom_sf"/>
</dbReference>
<keyword evidence="8" id="KW-0472">Membrane</keyword>
<dbReference type="InterPro" id="IPR050736">
    <property type="entry name" value="Sensor_HK_Regulatory"/>
</dbReference>
<feature type="transmembrane region" description="Helical" evidence="8">
    <location>
        <begin position="358"/>
        <end position="378"/>
    </location>
</feature>
<dbReference type="InterPro" id="IPR003594">
    <property type="entry name" value="HATPase_dom"/>
</dbReference>
<keyword evidence="4" id="KW-0808">Transferase</keyword>
<dbReference type="GO" id="GO:0005524">
    <property type="term" value="F:ATP binding"/>
    <property type="evidence" value="ECO:0007669"/>
    <property type="project" value="UniProtKB-KW"/>
</dbReference>
<keyword evidence="8" id="KW-0812">Transmembrane</keyword>
<dbReference type="EMBL" id="JASHID010000026">
    <property type="protein sequence ID" value="MDI9867215.1"/>
    <property type="molecule type" value="Genomic_DNA"/>
</dbReference>
<protein>
    <recommendedName>
        <fullName evidence="2">histidine kinase</fullName>
        <ecNumber evidence="2">2.7.13.3</ecNumber>
    </recommendedName>
</protein>
<gene>
    <name evidence="10" type="ORF">QM480_22935</name>
</gene>
<evidence type="ECO:0000256" key="2">
    <source>
        <dbReference type="ARBA" id="ARBA00012438"/>
    </source>
</evidence>
<evidence type="ECO:0000256" key="8">
    <source>
        <dbReference type="SAM" id="Phobius"/>
    </source>
</evidence>
<dbReference type="SUPFAM" id="SSF48452">
    <property type="entry name" value="TPR-like"/>
    <property type="match status" value="1"/>
</dbReference>
<evidence type="ECO:0000256" key="1">
    <source>
        <dbReference type="ARBA" id="ARBA00000085"/>
    </source>
</evidence>
<keyword evidence="10" id="KW-0067">ATP-binding</keyword>
<dbReference type="InterPro" id="IPR019734">
    <property type="entry name" value="TPR_rpt"/>
</dbReference>
<comment type="catalytic activity">
    <reaction evidence="1">
        <text>ATP + protein L-histidine = ADP + protein N-phospho-L-histidine.</text>
        <dbReference type="EC" id="2.7.13.3"/>
    </reaction>
</comment>
<evidence type="ECO:0000256" key="4">
    <source>
        <dbReference type="ARBA" id="ARBA00022679"/>
    </source>
</evidence>
<keyword evidence="11" id="KW-1185">Reference proteome</keyword>
<dbReference type="SMART" id="SM00387">
    <property type="entry name" value="HATPase_c"/>
    <property type="match status" value="1"/>
</dbReference>
<keyword evidence="3" id="KW-0597">Phosphoprotein</keyword>
<evidence type="ECO:0000313" key="11">
    <source>
        <dbReference type="Proteomes" id="UP001236569"/>
    </source>
</evidence>
<dbReference type="Gene3D" id="3.30.565.10">
    <property type="entry name" value="Histidine kinase-like ATPase, C-terminal domain"/>
    <property type="match status" value="1"/>
</dbReference>
<keyword evidence="10" id="KW-0547">Nucleotide-binding</keyword>
<sequence length="644" mass="73552">MFLRLILITVFLNPYLIFSQQKKLDSLLGLWKKDSVRIKQQPDSNAVKLLNLIAYEYMQIASAKTITISNEAFKIAEQVKFDKGQTTALANIARYYYVKGDYELSLKYLLRSAAISEYIHDLDGKAGMTNLLGLIYLAQQKYKLAKKELYTAVWLNKKLNNPKRLASNYFNLALASIELNQPDSVYYYFQLSKKISQKIHDEHLIAMNNNRLGDFYLLRKRLQEAIFYYSSVIQNTKYQNDWENSFAYTGLAKCYYQKKDYINAISYAQKGLDLAQKTNTKWDIAQALKILHESYRAAGQYAEAYKYLDLENKYSDSLSNEQTEKELTKLSLKRKQAENDALLRKNQVVLQKEANSQMLIMLIGSISASLSIILVLNVRNARKKERLYDDLQEKSEQILAQNKLIEKQNKELLLSNQTKNKLFSIVGHDLRSPFATILASFRMFKTGYLGEAEKEMILDKIYEQVSATSEMLEHLLNWANSQKEGLTTQKQEMCLTQKIEQIKDVFINTAENKNIELVHSYNEPVFVHADPDQIHILFQNLIANAIKFTKAEGTVAITYQQSPTAVLVSVKDNGIGMSSEKLSQLFAQSGKGISTYGTNYEKGLGLGLSLVKQFADLNGASISVKSEENNGSEFIISFPKQDLT</sequence>